<comment type="subcellular location">
    <subcellularLocation>
        <location evidence="1">Membrane</location>
        <topology evidence="1">Multi-pass membrane protein</topology>
    </subcellularLocation>
</comment>
<dbReference type="InterPro" id="IPR000276">
    <property type="entry name" value="GPCR_Rhodpsn"/>
</dbReference>
<dbReference type="GO" id="GO:0005886">
    <property type="term" value="C:plasma membrane"/>
    <property type="evidence" value="ECO:0007669"/>
    <property type="project" value="TreeGrafter"/>
</dbReference>
<keyword evidence="3 8" id="KW-1133">Transmembrane helix</keyword>
<gene>
    <name evidence="10" type="ORF">XAT740_LOCUS755</name>
</gene>
<keyword evidence="6" id="KW-0675">Receptor</keyword>
<evidence type="ECO:0000256" key="3">
    <source>
        <dbReference type="ARBA" id="ARBA00022989"/>
    </source>
</evidence>
<feature type="transmembrane region" description="Helical" evidence="8">
    <location>
        <begin position="26"/>
        <end position="48"/>
    </location>
</feature>
<dbReference type="SUPFAM" id="SSF81321">
    <property type="entry name" value="Family A G protein-coupled receptor-like"/>
    <property type="match status" value="1"/>
</dbReference>
<keyword evidence="4" id="KW-0297">G-protein coupled receptor</keyword>
<reference evidence="10" key="1">
    <citation type="submission" date="2021-02" db="EMBL/GenBank/DDBJ databases">
        <authorList>
            <person name="Nowell W R."/>
        </authorList>
    </citation>
    <scope>NUCLEOTIDE SEQUENCE</scope>
</reference>
<feature type="transmembrane region" description="Helical" evidence="8">
    <location>
        <begin position="158"/>
        <end position="182"/>
    </location>
</feature>
<dbReference type="PRINTS" id="PR00237">
    <property type="entry name" value="GPCRRHODOPSN"/>
</dbReference>
<keyword evidence="7" id="KW-0807">Transducer</keyword>
<accession>A0A813PQF6</accession>
<dbReference type="EMBL" id="CAJNOR010000021">
    <property type="protein sequence ID" value="CAF0757465.1"/>
    <property type="molecule type" value="Genomic_DNA"/>
</dbReference>
<dbReference type="AlphaFoldDB" id="A0A813PQF6"/>
<dbReference type="PANTHER" id="PTHR45695">
    <property type="entry name" value="LEUCOKININ RECEPTOR-RELATED"/>
    <property type="match status" value="1"/>
</dbReference>
<keyword evidence="11" id="KW-1185">Reference proteome</keyword>
<evidence type="ECO:0000313" key="11">
    <source>
        <dbReference type="Proteomes" id="UP000663828"/>
    </source>
</evidence>
<name>A0A813PQF6_ADIRI</name>
<protein>
    <recommendedName>
        <fullName evidence="9">G-protein coupled receptors family 1 profile domain-containing protein</fullName>
    </recommendedName>
</protein>
<keyword evidence="5 8" id="KW-0472">Membrane</keyword>
<evidence type="ECO:0000256" key="5">
    <source>
        <dbReference type="ARBA" id="ARBA00023136"/>
    </source>
</evidence>
<dbReference type="GO" id="GO:0004930">
    <property type="term" value="F:G protein-coupled receptor activity"/>
    <property type="evidence" value="ECO:0007669"/>
    <property type="project" value="UniProtKB-KW"/>
</dbReference>
<sequence>MGISIERYQAIVYPLKFSGTKQRARIFILSIWILSIILVLPDAIMMTLSRQFGDRISTIYLTYCQWDAHPLFDLVYQLHISLCLFIIPLCLMVYTYTGVARVLWGSLPSEQTTIDGRRKRNSSIVSHADEVNNNLMSNSTKSSNVIIQETRQKAAKMLISVVIIFTICYIPVHVFNLFRYIYTYIAYVEQVETGEALDECSEQRVVNLERTDKFRLKFRELFSSCCEKTVARTKLSSTTTIHYKTSGFLQHSPNSATCRSSTRIRHTRNSANILNLTNGGGQILTNTNLMRHTGMSIPAPNEGPICFRLTNGSPVSLDYDHKWETGYHPFPEMSRFLNSHSRVHHHSSRPHYSFLGYLCSMADDEEQLNQVLTTFGKKYRSLITTIIEKDCAGLNPQRKRMTINNKRKTFPRTWSRRAIDLSY</sequence>
<evidence type="ECO:0000256" key="7">
    <source>
        <dbReference type="ARBA" id="ARBA00023224"/>
    </source>
</evidence>
<evidence type="ECO:0000256" key="8">
    <source>
        <dbReference type="SAM" id="Phobius"/>
    </source>
</evidence>
<dbReference type="Gene3D" id="1.20.1070.10">
    <property type="entry name" value="Rhodopsin 7-helix transmembrane proteins"/>
    <property type="match status" value="1"/>
</dbReference>
<evidence type="ECO:0000256" key="2">
    <source>
        <dbReference type="ARBA" id="ARBA00022692"/>
    </source>
</evidence>
<dbReference type="Proteomes" id="UP000663828">
    <property type="component" value="Unassembled WGS sequence"/>
</dbReference>
<dbReference type="PANTHER" id="PTHR45695:SF15">
    <property type="entry name" value="OPSIN RH2"/>
    <property type="match status" value="1"/>
</dbReference>
<evidence type="ECO:0000256" key="1">
    <source>
        <dbReference type="ARBA" id="ARBA00004141"/>
    </source>
</evidence>
<organism evidence="10 11">
    <name type="scientific">Adineta ricciae</name>
    <name type="common">Rotifer</name>
    <dbReference type="NCBI Taxonomy" id="249248"/>
    <lineage>
        <taxon>Eukaryota</taxon>
        <taxon>Metazoa</taxon>
        <taxon>Spiralia</taxon>
        <taxon>Gnathifera</taxon>
        <taxon>Rotifera</taxon>
        <taxon>Eurotatoria</taxon>
        <taxon>Bdelloidea</taxon>
        <taxon>Adinetida</taxon>
        <taxon>Adinetidae</taxon>
        <taxon>Adineta</taxon>
    </lineage>
</organism>
<proteinExistence type="predicted"/>
<evidence type="ECO:0000256" key="6">
    <source>
        <dbReference type="ARBA" id="ARBA00023170"/>
    </source>
</evidence>
<dbReference type="Pfam" id="PF00001">
    <property type="entry name" value="7tm_1"/>
    <property type="match status" value="1"/>
</dbReference>
<evidence type="ECO:0000259" key="9">
    <source>
        <dbReference type="PROSITE" id="PS50262"/>
    </source>
</evidence>
<evidence type="ECO:0000313" key="10">
    <source>
        <dbReference type="EMBL" id="CAF0757465.1"/>
    </source>
</evidence>
<keyword evidence="2 8" id="KW-0812">Transmembrane</keyword>
<comment type="caution">
    <text evidence="10">The sequence shown here is derived from an EMBL/GenBank/DDBJ whole genome shotgun (WGS) entry which is preliminary data.</text>
</comment>
<dbReference type="PROSITE" id="PS50262">
    <property type="entry name" value="G_PROTEIN_RECEP_F1_2"/>
    <property type="match status" value="1"/>
</dbReference>
<evidence type="ECO:0000256" key="4">
    <source>
        <dbReference type="ARBA" id="ARBA00023040"/>
    </source>
</evidence>
<dbReference type="InterPro" id="IPR017452">
    <property type="entry name" value="GPCR_Rhodpsn_7TM"/>
</dbReference>
<feature type="domain" description="G-protein coupled receptors family 1 profile" evidence="9">
    <location>
        <begin position="1"/>
        <end position="182"/>
    </location>
</feature>
<feature type="transmembrane region" description="Helical" evidence="8">
    <location>
        <begin position="76"/>
        <end position="96"/>
    </location>
</feature>